<organism evidence="1 2">
    <name type="scientific">Selenomonas artemidis F0399</name>
    <dbReference type="NCBI Taxonomy" id="749551"/>
    <lineage>
        <taxon>Bacteria</taxon>
        <taxon>Bacillati</taxon>
        <taxon>Bacillota</taxon>
        <taxon>Negativicutes</taxon>
        <taxon>Selenomonadales</taxon>
        <taxon>Selenomonadaceae</taxon>
        <taxon>Selenomonas</taxon>
    </lineage>
</organism>
<protein>
    <submittedName>
        <fullName evidence="1">Uncharacterized protein</fullName>
    </submittedName>
</protein>
<name>E7N5C6_9FIRM</name>
<reference evidence="1 2" key="1">
    <citation type="submission" date="2010-08" db="EMBL/GenBank/DDBJ databases">
        <authorList>
            <person name="Weinstock G."/>
            <person name="Sodergren E."/>
            <person name="Clifton S."/>
            <person name="Fulton L."/>
            <person name="Fulton B."/>
            <person name="Courtney L."/>
            <person name="Fronick C."/>
            <person name="Harrison M."/>
            <person name="Strong C."/>
            <person name="Farmer C."/>
            <person name="Delahaunty K."/>
            <person name="Markovic C."/>
            <person name="Hall O."/>
            <person name="Minx P."/>
            <person name="Tomlinson C."/>
            <person name="Mitreva M."/>
            <person name="Hou S."/>
            <person name="Chen J."/>
            <person name="Wollam A."/>
            <person name="Pepin K.H."/>
            <person name="Johnson M."/>
            <person name="Bhonagiri V."/>
            <person name="Zhang X."/>
            <person name="Suruliraj S."/>
            <person name="Warren W."/>
            <person name="Chinwalla A."/>
            <person name="Mardis E.R."/>
            <person name="Wilson R.K."/>
        </authorList>
    </citation>
    <scope>NUCLEOTIDE SEQUENCE [LARGE SCALE GENOMIC DNA]</scope>
    <source>
        <strain evidence="1 2">F0399</strain>
    </source>
</reference>
<keyword evidence="2" id="KW-1185">Reference proteome</keyword>
<dbReference type="EMBL" id="AECV01000064">
    <property type="protein sequence ID" value="EFW28618.1"/>
    <property type="molecule type" value="Genomic_DNA"/>
</dbReference>
<evidence type="ECO:0000313" key="2">
    <source>
        <dbReference type="Proteomes" id="UP000004633"/>
    </source>
</evidence>
<dbReference type="STRING" id="749551.HMPREF9555_02221"/>
<accession>E7N5C6</accession>
<sequence length="49" mass="5631">MIAAFQIYDFTSVIIDEEKPRCQGARGVFCYVFFVKESKANIDKSITFC</sequence>
<dbReference type="HOGENOM" id="CLU_3140565_0_0_9"/>
<dbReference type="AlphaFoldDB" id="E7N5C6"/>
<dbReference type="Proteomes" id="UP000004633">
    <property type="component" value="Unassembled WGS sequence"/>
</dbReference>
<evidence type="ECO:0000313" key="1">
    <source>
        <dbReference type="EMBL" id="EFW28618.1"/>
    </source>
</evidence>
<gene>
    <name evidence="1" type="ORF">HMPREF9555_02221</name>
</gene>
<proteinExistence type="predicted"/>
<comment type="caution">
    <text evidence="1">The sequence shown here is derived from an EMBL/GenBank/DDBJ whole genome shotgun (WGS) entry which is preliminary data.</text>
</comment>